<organism evidence="2 3">
    <name type="scientific">Hymenobacter metallilatus</name>
    <dbReference type="NCBI Taxonomy" id="2493666"/>
    <lineage>
        <taxon>Bacteria</taxon>
        <taxon>Pseudomonadati</taxon>
        <taxon>Bacteroidota</taxon>
        <taxon>Cytophagia</taxon>
        <taxon>Cytophagales</taxon>
        <taxon>Hymenobacteraceae</taxon>
        <taxon>Hymenobacter</taxon>
    </lineage>
</organism>
<evidence type="ECO:0000313" key="2">
    <source>
        <dbReference type="EMBL" id="RSK29847.1"/>
    </source>
</evidence>
<dbReference type="OrthoDB" id="878605at2"/>
<dbReference type="InterPro" id="IPR018306">
    <property type="entry name" value="Phage_T5_Orf172_DNA-bd"/>
</dbReference>
<sequence>MPAKLTTAQFIEKARAVHGPLYDYSQVVYHDSKSKVAITCLAHGVFYQSPNCHLSGQNCPSCSINTYKINNTVCATSFIERAIKVHGNIYDYKNTIYIDATTLVEIRCAVHGLFKQKPAKHLRGHGCGKCGNSRLTSLSAKNTGSFIEHARKRHGDFYDYSQVQYVNARTKIVIVCPNHGPFEQLPGHHTAKAGCPMCMRDVRRCVKNSWMAKQRGRQAIFYIVELEGEGEKFYKTGITYNIKKRFESGEKSYKVSVMFKYASLDSGLIYDLEDEVLNKFKHLRYRPAKLFSGHTECFFDVSPIIMLLNGRFNS</sequence>
<dbReference type="RefSeq" id="WP_125432463.1">
    <property type="nucleotide sequence ID" value="NZ_RWIS01000011.1"/>
</dbReference>
<evidence type="ECO:0000313" key="3">
    <source>
        <dbReference type="Proteomes" id="UP000280066"/>
    </source>
</evidence>
<keyword evidence="3" id="KW-1185">Reference proteome</keyword>
<name>A0A428JCJ7_9BACT</name>
<dbReference type="EMBL" id="RWIS01000011">
    <property type="protein sequence ID" value="RSK29847.1"/>
    <property type="molecule type" value="Genomic_DNA"/>
</dbReference>
<dbReference type="Pfam" id="PF10544">
    <property type="entry name" value="T5orf172"/>
    <property type="match status" value="1"/>
</dbReference>
<protein>
    <submittedName>
        <fullName evidence="2">GIY-YIG nuclease family protein</fullName>
    </submittedName>
</protein>
<gene>
    <name evidence="2" type="ORF">EI290_16050</name>
</gene>
<dbReference type="Proteomes" id="UP000280066">
    <property type="component" value="Unassembled WGS sequence"/>
</dbReference>
<comment type="caution">
    <text evidence="2">The sequence shown here is derived from an EMBL/GenBank/DDBJ whole genome shotgun (WGS) entry which is preliminary data.</text>
</comment>
<dbReference type="AlphaFoldDB" id="A0A428JCJ7"/>
<proteinExistence type="predicted"/>
<feature type="domain" description="Bacteriophage T5 Orf172 DNA-binding" evidence="1">
    <location>
        <begin position="220"/>
        <end position="298"/>
    </location>
</feature>
<accession>A0A428JCJ7</accession>
<reference evidence="2 3" key="1">
    <citation type="submission" date="2018-12" db="EMBL/GenBank/DDBJ databases">
        <authorList>
            <person name="Feng G."/>
            <person name="Zhu H."/>
        </authorList>
    </citation>
    <scope>NUCLEOTIDE SEQUENCE [LARGE SCALE GENOMIC DNA]</scope>
    <source>
        <strain evidence="2 3">9PBR-2</strain>
    </source>
</reference>
<evidence type="ECO:0000259" key="1">
    <source>
        <dbReference type="Pfam" id="PF10544"/>
    </source>
</evidence>